<dbReference type="Pfam" id="PF14333">
    <property type="entry name" value="DUF4389"/>
    <property type="match status" value="1"/>
</dbReference>
<protein>
    <submittedName>
        <fullName evidence="2">DUF4389 domain-containing protein</fullName>
    </submittedName>
</protein>
<gene>
    <name evidence="2" type="ORF">PUT78_10265</name>
</gene>
<evidence type="ECO:0000256" key="1">
    <source>
        <dbReference type="SAM" id="Phobius"/>
    </source>
</evidence>
<proteinExistence type="predicted"/>
<sequence length="96" mass="10794">MQDIDDDRPSPPLEKPAESLLLRLVYMLIIAAMMSVAQSILFLVAVIQFVVVIIDKRQPNERLADFGCMVGAWIAKAARYLSVATDAKPWPFKEMD</sequence>
<evidence type="ECO:0000313" key="3">
    <source>
        <dbReference type="Proteomes" id="UP001431784"/>
    </source>
</evidence>
<keyword evidence="1" id="KW-1133">Transmembrane helix</keyword>
<reference evidence="2" key="1">
    <citation type="submission" date="2023-02" db="EMBL/GenBank/DDBJ databases">
        <title>Description of Roseinatronobacter alkalisoli sp. nov., an alkaliphilic bacerium isolated from soda soil.</title>
        <authorList>
            <person name="Wei W."/>
        </authorList>
    </citation>
    <scope>NUCLEOTIDE SEQUENCE</scope>
    <source>
        <strain evidence="2">HJB301</strain>
    </source>
</reference>
<keyword evidence="1" id="KW-0812">Transmembrane</keyword>
<feature type="transmembrane region" description="Helical" evidence="1">
    <location>
        <begin position="20"/>
        <end position="53"/>
    </location>
</feature>
<dbReference type="InterPro" id="IPR025498">
    <property type="entry name" value="DUF4389"/>
</dbReference>
<evidence type="ECO:0000313" key="2">
    <source>
        <dbReference type="EMBL" id="MDD7971488.1"/>
    </source>
</evidence>
<dbReference type="EMBL" id="JAQZSM010000007">
    <property type="protein sequence ID" value="MDD7971488.1"/>
    <property type="molecule type" value="Genomic_DNA"/>
</dbReference>
<comment type="caution">
    <text evidence="2">The sequence shown here is derived from an EMBL/GenBank/DDBJ whole genome shotgun (WGS) entry which is preliminary data.</text>
</comment>
<dbReference type="Proteomes" id="UP001431784">
    <property type="component" value="Unassembled WGS sequence"/>
</dbReference>
<accession>A0ABT5T8N8</accession>
<keyword evidence="1" id="KW-0472">Membrane</keyword>
<keyword evidence="3" id="KW-1185">Reference proteome</keyword>
<name>A0ABT5T8N8_9RHOB</name>
<organism evidence="2 3">
    <name type="scientific">Roseinatronobacter alkalisoli</name>
    <dbReference type="NCBI Taxonomy" id="3028235"/>
    <lineage>
        <taxon>Bacteria</taxon>
        <taxon>Pseudomonadati</taxon>
        <taxon>Pseudomonadota</taxon>
        <taxon>Alphaproteobacteria</taxon>
        <taxon>Rhodobacterales</taxon>
        <taxon>Paracoccaceae</taxon>
        <taxon>Roseinatronobacter</taxon>
    </lineage>
</organism>